<protein>
    <recommendedName>
        <fullName evidence="3">PEP-CTERM/exosortase system-associated acyltransferase</fullName>
    </recommendedName>
</protein>
<reference evidence="1 2" key="1">
    <citation type="submission" date="2016-10" db="EMBL/GenBank/DDBJ databases">
        <authorList>
            <person name="de Groot N.N."/>
        </authorList>
    </citation>
    <scope>NUCLEOTIDE SEQUENCE [LARGE SCALE GENOMIC DNA]</scope>
    <source>
        <strain evidence="1">1</strain>
    </source>
</reference>
<dbReference type="OrthoDB" id="582214at2"/>
<accession>A0A1G5SFS9</accession>
<organism evidence="1 2">
    <name type="scientific">Nitrosomonas mobilis</name>
    <dbReference type="NCBI Taxonomy" id="51642"/>
    <lineage>
        <taxon>Bacteria</taxon>
        <taxon>Pseudomonadati</taxon>
        <taxon>Pseudomonadota</taxon>
        <taxon>Betaproteobacteria</taxon>
        <taxon>Nitrosomonadales</taxon>
        <taxon>Nitrosomonadaceae</taxon>
        <taxon>Nitrosomonas</taxon>
    </lineage>
</organism>
<proteinExistence type="predicted"/>
<dbReference type="Proteomes" id="UP000198729">
    <property type="component" value="Unassembled WGS sequence"/>
</dbReference>
<dbReference type="RefSeq" id="WP_090286223.1">
    <property type="nucleotide sequence ID" value="NZ_FMWO01000048.1"/>
</dbReference>
<dbReference type="SUPFAM" id="SSF55729">
    <property type="entry name" value="Acyl-CoA N-acyltransferases (Nat)"/>
    <property type="match status" value="1"/>
</dbReference>
<evidence type="ECO:0000313" key="2">
    <source>
        <dbReference type="Proteomes" id="UP000198729"/>
    </source>
</evidence>
<evidence type="ECO:0000313" key="1">
    <source>
        <dbReference type="EMBL" id="SCZ85720.1"/>
    </source>
</evidence>
<gene>
    <name evidence="1" type="ORF">NSMM_400198</name>
</gene>
<name>A0A1G5SFS9_9PROT</name>
<dbReference type="EMBL" id="FMWO01000048">
    <property type="protein sequence ID" value="SCZ85720.1"/>
    <property type="molecule type" value="Genomic_DNA"/>
</dbReference>
<dbReference type="AlphaFoldDB" id="A0A1G5SFS9"/>
<dbReference type="InterPro" id="IPR016181">
    <property type="entry name" value="Acyl_CoA_acyltransferase"/>
</dbReference>
<dbReference type="STRING" id="51642.NSMM_400198"/>
<evidence type="ECO:0008006" key="3">
    <source>
        <dbReference type="Google" id="ProtNLM"/>
    </source>
</evidence>
<dbReference type="Gene3D" id="3.40.630.30">
    <property type="match status" value="1"/>
</dbReference>
<keyword evidence="2" id="KW-1185">Reference proteome</keyword>
<dbReference type="NCBIfam" id="TIGR03694">
    <property type="entry name" value="exosort_acyl"/>
    <property type="match status" value="1"/>
</dbReference>
<dbReference type="Pfam" id="PF13444">
    <property type="entry name" value="Acetyltransf_5"/>
    <property type="match status" value="1"/>
</dbReference>
<dbReference type="InterPro" id="IPR022484">
    <property type="entry name" value="PEP-CTERM/exosrtase_acylTfrase"/>
</dbReference>
<sequence>MNDIEAAFNEYFEIVNAGTPELLKKVFDLRYRILCVHNTFPDFNGSRFPDGLEHDEYDRHSVHILLRHRSSGIFVGTTRLILPDRQYNERKFPTELHTRFFPGFTLDKISRRQTCEISRFAILSDFFRRKKDQEVTPSNSMVSTGKHDRRRFPHPMLALVVGIIRLCAKHKIYYLLSSMDPALNKLLGFYGLQLNPIGPTVDYHGIRCPYHVSIFDMLDRMYRCHRNIWELVTDHGKFWPADLSSLRCNHHRSVDTIKLNEYARLHD</sequence>